<sequence>MSSFYLKIYDDLVKFTDFCDLNKILSFITYNTVGGKGYRAELFNLIISDINSTELSLKTSCVYELLQSAFIVADDVMDESCIRRGVECYYRKKGLICLKYAQYLISALGKYLRMVRGENERSPLRATYYNCILDTCLGQILDSKKKSKEEYSVEFYNRIIEYKTAIYTFYLPLVSGYLFSGRKEPSYLYEYCKIIGMIFQMQDDYLNFFPELSKKSGNDLEEKKLTYFTCKLVKEDSDEVNEYFRTGIVSEEILKIVKGYFNIYNEEINKLIAKAEEMNDVTDSKVHNLLISLLKKRQFNK</sequence>
<evidence type="ECO:0000256" key="3">
    <source>
        <dbReference type="ARBA" id="ARBA00022723"/>
    </source>
</evidence>
<keyword evidence="2 5" id="KW-0808">Transferase</keyword>
<dbReference type="PANTHER" id="PTHR11525:SF0">
    <property type="entry name" value="FARNESYL PYROPHOSPHATE SYNTHASE"/>
    <property type="match status" value="1"/>
</dbReference>
<evidence type="ECO:0000256" key="4">
    <source>
        <dbReference type="ARBA" id="ARBA00022842"/>
    </source>
</evidence>
<dbReference type="Proteomes" id="UP000034350">
    <property type="component" value="Unassembled WGS sequence"/>
</dbReference>
<evidence type="ECO:0000313" key="6">
    <source>
        <dbReference type="EMBL" id="KKO74982.1"/>
    </source>
</evidence>
<dbReference type="InterPro" id="IPR008949">
    <property type="entry name" value="Isoprenoid_synthase_dom_sf"/>
</dbReference>
<proteinExistence type="inferred from homology"/>
<dbReference type="SUPFAM" id="SSF48576">
    <property type="entry name" value="Terpenoid synthases"/>
    <property type="match status" value="1"/>
</dbReference>
<dbReference type="Gene3D" id="1.10.600.10">
    <property type="entry name" value="Farnesyl Diphosphate Synthase"/>
    <property type="match status" value="1"/>
</dbReference>
<dbReference type="VEuPathDB" id="MicrosporidiaDB:AAJ76_3700034885"/>
<reference evidence="6 7" key="1">
    <citation type="journal article" date="2015" name="Environ. Microbiol.">
        <title>Genome analyses suggest the presence of polyploidy and recent human-driven expansions in eight global populations of the honeybee pathogen Nosema ceranae.</title>
        <authorList>
            <person name="Pelin A."/>
            <person name="Selman M."/>
            <person name="Aris-Brosou S."/>
            <person name="Farinelli L."/>
            <person name="Corradi N."/>
        </authorList>
    </citation>
    <scope>NUCLEOTIDE SEQUENCE [LARGE SCALE GENOMIC DNA]</scope>
    <source>
        <strain evidence="6 7">PA08 1199</strain>
    </source>
</reference>
<dbReference type="GO" id="GO:0004337">
    <property type="term" value="F:(2E,6E)-farnesyl diphosphate synthase activity"/>
    <property type="evidence" value="ECO:0007669"/>
    <property type="project" value="TreeGrafter"/>
</dbReference>
<dbReference type="GeneID" id="36320311"/>
<dbReference type="InterPro" id="IPR039702">
    <property type="entry name" value="FPS1-like"/>
</dbReference>
<dbReference type="VEuPathDB" id="MicrosporidiaDB:G9O61_00g010990"/>
<protein>
    <submittedName>
        <fullName evidence="6">Farnesyl pyrophosphate synthetase</fullName>
    </submittedName>
</protein>
<organism evidence="6 7">
    <name type="scientific">Vairimorpha ceranae</name>
    <dbReference type="NCBI Taxonomy" id="40302"/>
    <lineage>
        <taxon>Eukaryota</taxon>
        <taxon>Fungi</taxon>
        <taxon>Fungi incertae sedis</taxon>
        <taxon>Microsporidia</taxon>
        <taxon>Nosematidae</taxon>
        <taxon>Vairimorpha</taxon>
    </lineage>
</organism>
<dbReference type="RefSeq" id="XP_024330724.1">
    <property type="nucleotide sequence ID" value="XM_024475370.1"/>
</dbReference>
<dbReference type="GO" id="GO:0046872">
    <property type="term" value="F:metal ion binding"/>
    <property type="evidence" value="ECO:0007669"/>
    <property type="project" value="UniProtKB-KW"/>
</dbReference>
<name>A0A0F9YQZ6_9MICR</name>
<accession>A0A0F9YQZ6</accession>
<keyword evidence="7" id="KW-1185">Reference proteome</keyword>
<dbReference type="PROSITE" id="PS00444">
    <property type="entry name" value="POLYPRENYL_SYNTHASE_2"/>
    <property type="match status" value="1"/>
</dbReference>
<dbReference type="EMBL" id="JPQZ01000037">
    <property type="protein sequence ID" value="KKO74982.1"/>
    <property type="molecule type" value="Genomic_DNA"/>
</dbReference>
<evidence type="ECO:0000256" key="1">
    <source>
        <dbReference type="ARBA" id="ARBA00001946"/>
    </source>
</evidence>
<keyword evidence="3" id="KW-0479">Metal-binding</keyword>
<dbReference type="AlphaFoldDB" id="A0A0F9YQZ6"/>
<gene>
    <name evidence="6" type="ORF">AAJ76_3700034885</name>
</gene>
<keyword evidence="4" id="KW-0460">Magnesium</keyword>
<comment type="caution">
    <text evidence="6">The sequence shown here is derived from an EMBL/GenBank/DDBJ whole genome shotgun (WGS) entry which is preliminary data.</text>
</comment>
<dbReference type="SFLD" id="SFLDS00005">
    <property type="entry name" value="Isoprenoid_Synthase_Type_I"/>
    <property type="match status" value="1"/>
</dbReference>
<dbReference type="GO" id="GO:0004161">
    <property type="term" value="F:dimethylallyltranstransferase activity"/>
    <property type="evidence" value="ECO:0007669"/>
    <property type="project" value="TreeGrafter"/>
</dbReference>
<dbReference type="GO" id="GO:0045337">
    <property type="term" value="P:farnesyl diphosphate biosynthetic process"/>
    <property type="evidence" value="ECO:0007669"/>
    <property type="project" value="TreeGrafter"/>
</dbReference>
<comment type="similarity">
    <text evidence="5">Belongs to the FPP/GGPP synthase family.</text>
</comment>
<dbReference type="PANTHER" id="PTHR11525">
    <property type="entry name" value="FARNESYL-PYROPHOSPHATE SYNTHETASE"/>
    <property type="match status" value="1"/>
</dbReference>
<dbReference type="VEuPathDB" id="MicrosporidiaDB:NCER_101910"/>
<evidence type="ECO:0000256" key="2">
    <source>
        <dbReference type="ARBA" id="ARBA00022679"/>
    </source>
</evidence>
<evidence type="ECO:0000313" key="7">
    <source>
        <dbReference type="Proteomes" id="UP000034350"/>
    </source>
</evidence>
<dbReference type="GO" id="GO:0005737">
    <property type="term" value="C:cytoplasm"/>
    <property type="evidence" value="ECO:0007669"/>
    <property type="project" value="TreeGrafter"/>
</dbReference>
<dbReference type="InterPro" id="IPR033749">
    <property type="entry name" value="Polyprenyl_synt_CS"/>
</dbReference>
<evidence type="ECO:0000256" key="5">
    <source>
        <dbReference type="RuleBase" id="RU004466"/>
    </source>
</evidence>
<comment type="cofactor">
    <cofactor evidence="1">
        <name>Mg(2+)</name>
        <dbReference type="ChEBI" id="CHEBI:18420"/>
    </cofactor>
</comment>
<dbReference type="OrthoDB" id="10257492at2759"/>
<dbReference type="PROSITE" id="PS00723">
    <property type="entry name" value="POLYPRENYL_SYNTHASE_1"/>
    <property type="match status" value="1"/>
</dbReference>
<dbReference type="InterPro" id="IPR000092">
    <property type="entry name" value="Polyprenyl_synt"/>
</dbReference>
<dbReference type="Pfam" id="PF00348">
    <property type="entry name" value="polyprenyl_synt"/>
    <property type="match status" value="1"/>
</dbReference>